<dbReference type="EMBL" id="VRMQ01000002">
    <property type="protein sequence ID" value="TXN16357.1"/>
    <property type="molecule type" value="Genomic_DNA"/>
</dbReference>
<proteinExistence type="predicted"/>
<dbReference type="RefSeq" id="WP_021453976.1">
    <property type="nucleotide sequence ID" value="NZ_CANUIM010000063.1"/>
</dbReference>
<evidence type="ECO:0000313" key="1">
    <source>
        <dbReference type="EMBL" id="TXN16357.1"/>
    </source>
</evidence>
<comment type="caution">
    <text evidence="1">The sequence shown here is derived from an EMBL/GenBank/DDBJ whole genome shotgun (WGS) entry which is preliminary data.</text>
</comment>
<dbReference type="Gene3D" id="1.10.10.60">
    <property type="entry name" value="Homeodomain-like"/>
    <property type="match status" value="1"/>
</dbReference>
<organism evidence="1 2">
    <name type="scientific">Vibrio parahaemolyticus</name>
    <dbReference type="NCBI Taxonomy" id="670"/>
    <lineage>
        <taxon>Bacteria</taxon>
        <taxon>Pseudomonadati</taxon>
        <taxon>Pseudomonadota</taxon>
        <taxon>Gammaproteobacteria</taxon>
        <taxon>Vibrionales</taxon>
        <taxon>Vibrionaceae</taxon>
        <taxon>Vibrio</taxon>
    </lineage>
</organism>
<accession>A0A7H5CXH3</accession>
<protein>
    <submittedName>
        <fullName evidence="1">Uncharacterized protein</fullName>
    </submittedName>
</protein>
<sequence>MSRQTKRTRARDKRFFEALEQGATIGEAAKNAGYNRRSIYHYSENDPTFAQQLEDAKADLIEKLEKEADRRAIDGVVDYKSLKVTQDGKTISKIVPIRRYSDSLLQFRLRRLDPKNYRENYKEDDLPDDFDDLELEDITQDLGSALKAFLEVETNDESTDNS</sequence>
<name>A0A7H5CXH3_VIBPH</name>
<dbReference type="AlphaFoldDB" id="A0A7H5CXH3"/>
<gene>
    <name evidence="1" type="ORF">FVP01_10375</name>
</gene>
<evidence type="ECO:0000313" key="2">
    <source>
        <dbReference type="Proteomes" id="UP000321504"/>
    </source>
</evidence>
<reference evidence="1 2" key="1">
    <citation type="submission" date="2019-08" db="EMBL/GenBank/DDBJ databases">
        <title>Emerging of two pre-pandemic pathogenic O4:KUT lineages of Vibrio parahaemolyticus in coastal eastern China.</title>
        <authorList>
            <person name="Yu H."/>
        </authorList>
    </citation>
    <scope>NUCLEOTIDE SEQUENCE [LARGE SCALE GENOMIC DNA]</scope>
    <source>
        <strain evidence="1 2">HZ17-383</strain>
    </source>
</reference>
<dbReference type="Proteomes" id="UP000321504">
    <property type="component" value="Unassembled WGS sequence"/>
</dbReference>